<evidence type="ECO:0000313" key="3">
    <source>
        <dbReference type="EMBL" id="SDL06430.1"/>
    </source>
</evidence>
<protein>
    <recommendedName>
        <fullName evidence="2">Amidohydrolase 3 domain-containing protein</fullName>
    </recommendedName>
</protein>
<dbReference type="Gene3D" id="3.10.310.70">
    <property type="match status" value="1"/>
</dbReference>
<dbReference type="OrthoDB" id="9031471at2"/>
<evidence type="ECO:0000313" key="4">
    <source>
        <dbReference type="Proteomes" id="UP000198654"/>
    </source>
</evidence>
<dbReference type="InterPro" id="IPR013108">
    <property type="entry name" value="Amidohydro_3"/>
</dbReference>
<organism evidence="3 4">
    <name type="scientific">Modicisalibacter muralis</name>
    <dbReference type="NCBI Taxonomy" id="119000"/>
    <lineage>
        <taxon>Bacteria</taxon>
        <taxon>Pseudomonadati</taxon>
        <taxon>Pseudomonadota</taxon>
        <taxon>Gammaproteobacteria</taxon>
        <taxon>Oceanospirillales</taxon>
        <taxon>Halomonadaceae</taxon>
        <taxon>Modicisalibacter</taxon>
    </lineage>
</organism>
<sequence>MFKKALLCISIASASMSTHADTTIIRDANGYGFDTHRQLVTFSTLVFEDGKVIARGDQALASDYPNAKTVIDADGKTLLPGLIDAHGHLMGLGYSLLEVDLRNIESADQSAQKVAEFAAQNPDLEWIRGRGWNQVLWEGQKFPTAEALDAVIADRPVILSRVDGHAIWVNSKAMELAGIDADTQAPEGGKIIRDGSGEPTGVFIDNAERLITQHIPERSDAEMAKAFDTAIAHLQEVGITSVHDAGASARELALYRSRAEADQLGIRLYPMISVDDPKLDELLQKGPQDDPEDWLDIRSVKIYVDGALGSRGAALLEPYNDRPGYSGLVLQDKQALQALVDKASQHGFQANMHAIGDRANRIALDIYAKNVEKNPQSRKLRHRVEHAQVVNVDDIPRFSELGIIPSMQPTHATSDKNMAGDRLGQERLAGAYAWRFFMDTGSRIAAGSDFPVEPANPFYGIHAAVTREDRDGQPEGGWRPGQKLTATEALRAFTLDAAYAAHQEDSLGGLMPGQWADFVLVDTDIIRTDPDDLWQTQVLETWINGERVYSRDQ</sequence>
<dbReference type="PANTHER" id="PTHR22642:SF2">
    <property type="entry name" value="PROTEIN LONG AFTER FAR-RED 3"/>
    <property type="match status" value="1"/>
</dbReference>
<dbReference type="Pfam" id="PF07969">
    <property type="entry name" value="Amidohydro_3"/>
    <property type="match status" value="1"/>
</dbReference>
<dbReference type="SUPFAM" id="SSF51338">
    <property type="entry name" value="Composite domain of metallo-dependent hydrolases"/>
    <property type="match status" value="1"/>
</dbReference>
<dbReference type="CDD" id="cd01300">
    <property type="entry name" value="YtcJ_like"/>
    <property type="match status" value="1"/>
</dbReference>
<keyword evidence="1" id="KW-0732">Signal</keyword>
<reference evidence="3 4" key="1">
    <citation type="submission" date="2016-10" db="EMBL/GenBank/DDBJ databases">
        <authorList>
            <person name="de Groot N.N."/>
        </authorList>
    </citation>
    <scope>NUCLEOTIDE SEQUENCE [LARGE SCALE GENOMIC DNA]</scope>
    <source>
        <strain evidence="3 4">DSM 14789</strain>
    </source>
</reference>
<proteinExistence type="predicted"/>
<dbReference type="GO" id="GO:0016810">
    <property type="term" value="F:hydrolase activity, acting on carbon-nitrogen (but not peptide) bonds"/>
    <property type="evidence" value="ECO:0007669"/>
    <property type="project" value="InterPro"/>
</dbReference>
<dbReference type="EMBL" id="FNGI01000001">
    <property type="protein sequence ID" value="SDL06430.1"/>
    <property type="molecule type" value="Genomic_DNA"/>
</dbReference>
<evidence type="ECO:0000256" key="1">
    <source>
        <dbReference type="SAM" id="SignalP"/>
    </source>
</evidence>
<dbReference type="Proteomes" id="UP000198654">
    <property type="component" value="Unassembled WGS sequence"/>
</dbReference>
<accession>A0A1G9H0E6</accession>
<dbReference type="Gene3D" id="2.30.40.10">
    <property type="entry name" value="Urease, subunit C, domain 1"/>
    <property type="match status" value="1"/>
</dbReference>
<dbReference type="SUPFAM" id="SSF51556">
    <property type="entry name" value="Metallo-dependent hydrolases"/>
    <property type="match status" value="1"/>
</dbReference>
<feature type="chain" id="PRO_5011684239" description="Amidohydrolase 3 domain-containing protein" evidence="1">
    <location>
        <begin position="21"/>
        <end position="553"/>
    </location>
</feature>
<dbReference type="InterPro" id="IPR033932">
    <property type="entry name" value="YtcJ-like"/>
</dbReference>
<dbReference type="InterPro" id="IPR032466">
    <property type="entry name" value="Metal_Hydrolase"/>
</dbReference>
<gene>
    <name evidence="3" type="ORF">SAMN05661010_00880</name>
</gene>
<dbReference type="Gene3D" id="3.20.20.140">
    <property type="entry name" value="Metal-dependent hydrolases"/>
    <property type="match status" value="1"/>
</dbReference>
<dbReference type="InterPro" id="IPR011059">
    <property type="entry name" value="Metal-dep_hydrolase_composite"/>
</dbReference>
<dbReference type="PANTHER" id="PTHR22642">
    <property type="entry name" value="IMIDAZOLONEPROPIONASE"/>
    <property type="match status" value="1"/>
</dbReference>
<dbReference type="RefSeq" id="WP_089725822.1">
    <property type="nucleotide sequence ID" value="NZ_FNGI01000001.1"/>
</dbReference>
<dbReference type="AlphaFoldDB" id="A0A1G9H0E6"/>
<name>A0A1G9H0E6_9GAMM</name>
<feature type="domain" description="Amidohydrolase 3" evidence="2">
    <location>
        <begin position="70"/>
        <end position="549"/>
    </location>
</feature>
<keyword evidence="4" id="KW-1185">Reference proteome</keyword>
<evidence type="ECO:0000259" key="2">
    <source>
        <dbReference type="Pfam" id="PF07969"/>
    </source>
</evidence>
<feature type="signal peptide" evidence="1">
    <location>
        <begin position="1"/>
        <end position="20"/>
    </location>
</feature>
<dbReference type="STRING" id="119000.SAMN05661010_00880"/>